<name>A0A3S4M0M0_SALET</name>
<dbReference type="EMBL" id="LR134190">
    <property type="protein sequence ID" value="VEB62281.1"/>
    <property type="molecule type" value="Genomic_DNA"/>
</dbReference>
<sequence>MDGQTLHAWAKRFALELPFTEHCWPFGPQYDVFISRRQNIHAVH</sequence>
<evidence type="ECO:0000313" key="2">
    <source>
        <dbReference type="Proteomes" id="UP000269208"/>
    </source>
</evidence>
<accession>A0A3S4M0M0</accession>
<dbReference type="AlphaFoldDB" id="A0A3S4M0M0"/>
<organism evidence="1 2">
    <name type="scientific">Salmonella enterica I</name>
    <dbReference type="NCBI Taxonomy" id="59201"/>
    <lineage>
        <taxon>Bacteria</taxon>
        <taxon>Pseudomonadati</taxon>
        <taxon>Pseudomonadota</taxon>
        <taxon>Gammaproteobacteria</taxon>
        <taxon>Enterobacterales</taxon>
        <taxon>Enterobacteriaceae</taxon>
        <taxon>Salmonella</taxon>
    </lineage>
</organism>
<gene>
    <name evidence="1" type="ORF">NCTC6754_07674</name>
</gene>
<protein>
    <submittedName>
        <fullName evidence="1">Cytoplasmic protein</fullName>
    </submittedName>
</protein>
<reference evidence="1 2" key="1">
    <citation type="submission" date="2018-12" db="EMBL/GenBank/DDBJ databases">
        <authorList>
            <consortium name="Pathogen Informatics"/>
        </authorList>
    </citation>
    <scope>NUCLEOTIDE SEQUENCE [LARGE SCALE GENOMIC DNA]</scope>
    <source>
        <strain evidence="1 2">NCTC6754</strain>
    </source>
</reference>
<evidence type="ECO:0000313" key="1">
    <source>
        <dbReference type="EMBL" id="VEB62281.1"/>
    </source>
</evidence>
<dbReference type="Proteomes" id="UP000269208">
    <property type="component" value="Chromosome"/>
</dbReference>
<proteinExistence type="predicted"/>